<sequence>MVCLSSCLSLIFIQGFPSGWGKLKLRCAGSQLLVPCGEAGTSVMNMGMPRGGLTLVAGADRSWDFSLECLQF</sequence>
<evidence type="ECO:0000313" key="3">
    <source>
        <dbReference type="Proteomes" id="UP001233172"/>
    </source>
</evidence>
<dbReference type="EMBL" id="JASAOG010000172">
    <property type="protein sequence ID" value="KAK0046014.1"/>
    <property type="molecule type" value="Genomic_DNA"/>
</dbReference>
<evidence type="ECO:0000256" key="1">
    <source>
        <dbReference type="SAM" id="SignalP"/>
    </source>
</evidence>
<name>A0AAD8B284_BIOPF</name>
<protein>
    <recommendedName>
        <fullName evidence="4">SRCR domain-containing protein</fullName>
    </recommendedName>
</protein>
<reference evidence="2" key="1">
    <citation type="journal article" date="2023" name="PLoS Negl. Trop. Dis.">
        <title>A genome sequence for Biomphalaria pfeifferi, the major vector snail for the human-infecting parasite Schistosoma mansoni.</title>
        <authorList>
            <person name="Bu L."/>
            <person name="Lu L."/>
            <person name="Laidemitt M.R."/>
            <person name="Zhang S.M."/>
            <person name="Mutuku M."/>
            <person name="Mkoji G."/>
            <person name="Steinauer M."/>
            <person name="Loker E.S."/>
        </authorList>
    </citation>
    <scope>NUCLEOTIDE SEQUENCE</scope>
    <source>
        <strain evidence="2">KasaAsao</strain>
    </source>
</reference>
<accession>A0AAD8B284</accession>
<proteinExistence type="predicted"/>
<keyword evidence="1" id="KW-0732">Signal</keyword>
<comment type="caution">
    <text evidence="2">The sequence shown here is derived from an EMBL/GenBank/DDBJ whole genome shotgun (WGS) entry which is preliminary data.</text>
</comment>
<evidence type="ECO:0008006" key="4">
    <source>
        <dbReference type="Google" id="ProtNLM"/>
    </source>
</evidence>
<reference evidence="2" key="2">
    <citation type="submission" date="2023-04" db="EMBL/GenBank/DDBJ databases">
        <authorList>
            <person name="Bu L."/>
            <person name="Lu L."/>
            <person name="Laidemitt M.R."/>
            <person name="Zhang S.M."/>
            <person name="Mutuku M."/>
            <person name="Mkoji G."/>
            <person name="Steinauer M."/>
            <person name="Loker E.S."/>
        </authorList>
    </citation>
    <scope>NUCLEOTIDE SEQUENCE</scope>
    <source>
        <strain evidence="2">KasaAsao</strain>
        <tissue evidence="2">Whole Snail</tissue>
    </source>
</reference>
<dbReference type="AlphaFoldDB" id="A0AAD8B284"/>
<feature type="signal peptide" evidence="1">
    <location>
        <begin position="1"/>
        <end position="21"/>
    </location>
</feature>
<keyword evidence="3" id="KW-1185">Reference proteome</keyword>
<gene>
    <name evidence="2" type="ORF">Bpfe_024593</name>
</gene>
<evidence type="ECO:0000313" key="2">
    <source>
        <dbReference type="EMBL" id="KAK0046014.1"/>
    </source>
</evidence>
<organism evidence="2 3">
    <name type="scientific">Biomphalaria pfeifferi</name>
    <name type="common">Bloodfluke planorb</name>
    <name type="synonym">Freshwater snail</name>
    <dbReference type="NCBI Taxonomy" id="112525"/>
    <lineage>
        <taxon>Eukaryota</taxon>
        <taxon>Metazoa</taxon>
        <taxon>Spiralia</taxon>
        <taxon>Lophotrochozoa</taxon>
        <taxon>Mollusca</taxon>
        <taxon>Gastropoda</taxon>
        <taxon>Heterobranchia</taxon>
        <taxon>Euthyneura</taxon>
        <taxon>Panpulmonata</taxon>
        <taxon>Hygrophila</taxon>
        <taxon>Lymnaeoidea</taxon>
        <taxon>Planorbidae</taxon>
        <taxon>Biomphalaria</taxon>
    </lineage>
</organism>
<feature type="chain" id="PRO_5042247553" description="SRCR domain-containing protein" evidence="1">
    <location>
        <begin position="22"/>
        <end position="72"/>
    </location>
</feature>
<dbReference type="Proteomes" id="UP001233172">
    <property type="component" value="Unassembled WGS sequence"/>
</dbReference>